<dbReference type="KEGG" id="lbc:LACBIDRAFT_296375"/>
<dbReference type="AlphaFoldDB" id="B0D8M9"/>
<evidence type="ECO:0000256" key="1">
    <source>
        <dbReference type="SAM" id="MobiDB-lite"/>
    </source>
</evidence>
<organism evidence="3">
    <name type="scientific">Laccaria bicolor (strain S238N-H82 / ATCC MYA-4686)</name>
    <name type="common">Bicoloured deceiver</name>
    <name type="synonym">Laccaria laccata var. bicolor</name>
    <dbReference type="NCBI Taxonomy" id="486041"/>
    <lineage>
        <taxon>Eukaryota</taxon>
        <taxon>Fungi</taxon>
        <taxon>Dikarya</taxon>
        <taxon>Basidiomycota</taxon>
        <taxon>Agaricomycotina</taxon>
        <taxon>Agaricomycetes</taxon>
        <taxon>Agaricomycetidae</taxon>
        <taxon>Agaricales</taxon>
        <taxon>Agaricineae</taxon>
        <taxon>Hydnangiaceae</taxon>
        <taxon>Laccaria</taxon>
    </lineage>
</organism>
<dbReference type="RefSeq" id="XP_001880185.1">
    <property type="nucleotide sequence ID" value="XM_001880150.1"/>
</dbReference>
<dbReference type="Proteomes" id="UP000001194">
    <property type="component" value="Unassembled WGS sequence"/>
</dbReference>
<evidence type="ECO:0000313" key="2">
    <source>
        <dbReference type="EMBL" id="EDR08872.1"/>
    </source>
</evidence>
<dbReference type="GeneID" id="6075722"/>
<dbReference type="InParanoid" id="B0D8M9"/>
<name>B0D8M9_LACBS</name>
<feature type="region of interest" description="Disordered" evidence="1">
    <location>
        <begin position="58"/>
        <end position="83"/>
    </location>
</feature>
<evidence type="ECO:0000313" key="3">
    <source>
        <dbReference type="Proteomes" id="UP000001194"/>
    </source>
</evidence>
<gene>
    <name evidence="2" type="ORF">LACBIDRAFT_296375</name>
</gene>
<proteinExistence type="predicted"/>
<accession>B0D8M9</accession>
<dbReference type="EMBL" id="DS547100">
    <property type="protein sequence ID" value="EDR08872.1"/>
    <property type="molecule type" value="Genomic_DNA"/>
</dbReference>
<sequence>MQALKPQPSSLLPLYLSLLRHRTCRQIPSWKSLARLSPRVLDSAVIKSTILFRATLPISPPSRHESQSQHYSYPTLSCHPHRA</sequence>
<protein>
    <submittedName>
        <fullName evidence="2">Predicted protein</fullName>
    </submittedName>
</protein>
<keyword evidence="3" id="KW-1185">Reference proteome</keyword>
<reference evidence="2 3" key="1">
    <citation type="journal article" date="2008" name="Nature">
        <title>The genome of Laccaria bicolor provides insights into mycorrhizal symbiosis.</title>
        <authorList>
            <person name="Martin F."/>
            <person name="Aerts A."/>
            <person name="Ahren D."/>
            <person name="Brun A."/>
            <person name="Danchin E.G.J."/>
            <person name="Duchaussoy F."/>
            <person name="Gibon J."/>
            <person name="Kohler A."/>
            <person name="Lindquist E."/>
            <person name="Pereda V."/>
            <person name="Salamov A."/>
            <person name="Shapiro H.J."/>
            <person name="Wuyts J."/>
            <person name="Blaudez D."/>
            <person name="Buee M."/>
            <person name="Brokstein P."/>
            <person name="Canbaeck B."/>
            <person name="Cohen D."/>
            <person name="Courty P.E."/>
            <person name="Coutinho P.M."/>
            <person name="Delaruelle C."/>
            <person name="Detter J.C."/>
            <person name="Deveau A."/>
            <person name="DiFazio S."/>
            <person name="Duplessis S."/>
            <person name="Fraissinet-Tachet L."/>
            <person name="Lucic E."/>
            <person name="Frey-Klett P."/>
            <person name="Fourrey C."/>
            <person name="Feussner I."/>
            <person name="Gay G."/>
            <person name="Grimwood J."/>
            <person name="Hoegger P.J."/>
            <person name="Jain P."/>
            <person name="Kilaru S."/>
            <person name="Labbe J."/>
            <person name="Lin Y.C."/>
            <person name="Legue V."/>
            <person name="Le Tacon F."/>
            <person name="Marmeisse R."/>
            <person name="Melayah D."/>
            <person name="Montanini B."/>
            <person name="Muratet M."/>
            <person name="Nehls U."/>
            <person name="Niculita-Hirzel H."/>
            <person name="Oudot-Le Secq M.P."/>
            <person name="Peter M."/>
            <person name="Quesneville H."/>
            <person name="Rajashekar B."/>
            <person name="Reich M."/>
            <person name="Rouhier N."/>
            <person name="Schmutz J."/>
            <person name="Yin T."/>
            <person name="Chalot M."/>
            <person name="Henrissat B."/>
            <person name="Kuees U."/>
            <person name="Lucas S."/>
            <person name="Van de Peer Y."/>
            <person name="Podila G.K."/>
            <person name="Polle A."/>
            <person name="Pukkila P.J."/>
            <person name="Richardson P.M."/>
            <person name="Rouze P."/>
            <person name="Sanders I.R."/>
            <person name="Stajich J.E."/>
            <person name="Tunlid A."/>
            <person name="Tuskan G."/>
            <person name="Grigoriev I.V."/>
        </authorList>
    </citation>
    <scope>NUCLEOTIDE SEQUENCE [LARGE SCALE GENOMIC DNA]</scope>
    <source>
        <strain evidence="3">S238N-H82 / ATCC MYA-4686</strain>
    </source>
</reference>
<dbReference type="HOGENOM" id="CLU_2612497_0_0_1"/>